<keyword evidence="2" id="KW-1185">Reference proteome</keyword>
<proteinExistence type="predicted"/>
<comment type="caution">
    <text evidence="1">The sequence shown here is derived from an EMBL/GenBank/DDBJ whole genome shotgun (WGS) entry which is preliminary data.</text>
</comment>
<gene>
    <name evidence="1" type="ORF">Patl1_00072</name>
</gene>
<dbReference type="Proteomes" id="UP001164250">
    <property type="component" value="Chromosome 1"/>
</dbReference>
<reference evidence="2" key="1">
    <citation type="journal article" date="2023" name="G3 (Bethesda)">
        <title>Genome assembly and association tests identify interacting loci associated with vigor, precocity, and sex in interspecific pistachio rootstocks.</title>
        <authorList>
            <person name="Palmer W."/>
            <person name="Jacygrad E."/>
            <person name="Sagayaradj S."/>
            <person name="Cavanaugh K."/>
            <person name="Han R."/>
            <person name="Bertier L."/>
            <person name="Beede B."/>
            <person name="Kafkas S."/>
            <person name="Golino D."/>
            <person name="Preece J."/>
            <person name="Michelmore R."/>
        </authorList>
    </citation>
    <scope>NUCLEOTIDE SEQUENCE [LARGE SCALE GENOMIC DNA]</scope>
</reference>
<name>A0ACC1CD90_9ROSI</name>
<evidence type="ECO:0000313" key="1">
    <source>
        <dbReference type="EMBL" id="KAJ0113675.1"/>
    </source>
</evidence>
<evidence type="ECO:0000313" key="2">
    <source>
        <dbReference type="Proteomes" id="UP001164250"/>
    </source>
</evidence>
<protein>
    <submittedName>
        <fullName evidence="1">Uncharacterized protein</fullName>
    </submittedName>
</protein>
<organism evidence="1 2">
    <name type="scientific">Pistacia atlantica</name>
    <dbReference type="NCBI Taxonomy" id="434234"/>
    <lineage>
        <taxon>Eukaryota</taxon>
        <taxon>Viridiplantae</taxon>
        <taxon>Streptophyta</taxon>
        <taxon>Embryophyta</taxon>
        <taxon>Tracheophyta</taxon>
        <taxon>Spermatophyta</taxon>
        <taxon>Magnoliopsida</taxon>
        <taxon>eudicotyledons</taxon>
        <taxon>Gunneridae</taxon>
        <taxon>Pentapetalae</taxon>
        <taxon>rosids</taxon>
        <taxon>malvids</taxon>
        <taxon>Sapindales</taxon>
        <taxon>Anacardiaceae</taxon>
        <taxon>Pistacia</taxon>
    </lineage>
</organism>
<accession>A0ACC1CD90</accession>
<dbReference type="EMBL" id="CM047897">
    <property type="protein sequence ID" value="KAJ0113675.1"/>
    <property type="molecule type" value="Genomic_DNA"/>
</dbReference>
<sequence>MFLIVGLLLGSGNISNILELNAKNSRGFTAMDLLDIVIENSNEIHPEPVPVVYKDWINYFKFKIGRDQPSDARDALLLVAALIATVTYQAGMDPPSGIFLDKTPNTSTEKFVFFARLFFILEYIGLFYINGHDRLSDRSYQEGLGNAGNAHPLKHLKVEEGSHL</sequence>